<dbReference type="AlphaFoldDB" id="A0AAN9R3U8"/>
<protein>
    <submittedName>
        <fullName evidence="1">Uncharacterized protein</fullName>
    </submittedName>
</protein>
<gene>
    <name evidence="1" type="ORF">VNO80_18385</name>
</gene>
<name>A0AAN9R3U8_PHACN</name>
<sequence length="170" mass="18920">MTTEKRVWPTLKMAEIHWMHPPSCLSLSCAFYIHSCFPILIICFSTTQPRTNLNSAAATFILLVSIKGGSGTEMSDVEPEQESQLSNPSPSGRLVLGPVLLWFIPGSVTGSRSKRSERRKRRSCLTHQATTKNNNANVVLTLIWSRPTLRRSVFYVSLCCAINNPWAATP</sequence>
<reference evidence="1 2" key="1">
    <citation type="submission" date="2024-01" db="EMBL/GenBank/DDBJ databases">
        <title>The genomes of 5 underutilized Papilionoideae crops provide insights into root nodulation and disease resistanc.</title>
        <authorList>
            <person name="Jiang F."/>
        </authorList>
    </citation>
    <scope>NUCLEOTIDE SEQUENCE [LARGE SCALE GENOMIC DNA]</scope>
    <source>
        <strain evidence="1">JINMINGXINNONG_FW02</strain>
        <tissue evidence="1">Leaves</tissue>
    </source>
</reference>
<accession>A0AAN9R3U8</accession>
<dbReference type="Proteomes" id="UP001374584">
    <property type="component" value="Unassembled WGS sequence"/>
</dbReference>
<proteinExistence type="predicted"/>
<organism evidence="1 2">
    <name type="scientific">Phaseolus coccineus</name>
    <name type="common">Scarlet runner bean</name>
    <name type="synonym">Phaseolus multiflorus</name>
    <dbReference type="NCBI Taxonomy" id="3886"/>
    <lineage>
        <taxon>Eukaryota</taxon>
        <taxon>Viridiplantae</taxon>
        <taxon>Streptophyta</taxon>
        <taxon>Embryophyta</taxon>
        <taxon>Tracheophyta</taxon>
        <taxon>Spermatophyta</taxon>
        <taxon>Magnoliopsida</taxon>
        <taxon>eudicotyledons</taxon>
        <taxon>Gunneridae</taxon>
        <taxon>Pentapetalae</taxon>
        <taxon>rosids</taxon>
        <taxon>fabids</taxon>
        <taxon>Fabales</taxon>
        <taxon>Fabaceae</taxon>
        <taxon>Papilionoideae</taxon>
        <taxon>50 kb inversion clade</taxon>
        <taxon>NPAAA clade</taxon>
        <taxon>indigoferoid/millettioid clade</taxon>
        <taxon>Phaseoleae</taxon>
        <taxon>Phaseolus</taxon>
    </lineage>
</organism>
<keyword evidence="2" id="KW-1185">Reference proteome</keyword>
<evidence type="ECO:0000313" key="1">
    <source>
        <dbReference type="EMBL" id="KAK7352953.1"/>
    </source>
</evidence>
<dbReference type="PROSITE" id="PS51257">
    <property type="entry name" value="PROKAR_LIPOPROTEIN"/>
    <property type="match status" value="1"/>
</dbReference>
<dbReference type="EMBL" id="JAYMYR010000007">
    <property type="protein sequence ID" value="KAK7352953.1"/>
    <property type="molecule type" value="Genomic_DNA"/>
</dbReference>
<evidence type="ECO:0000313" key="2">
    <source>
        <dbReference type="Proteomes" id="UP001374584"/>
    </source>
</evidence>
<comment type="caution">
    <text evidence="1">The sequence shown here is derived from an EMBL/GenBank/DDBJ whole genome shotgun (WGS) entry which is preliminary data.</text>
</comment>